<dbReference type="InterPro" id="IPR014962">
    <property type="entry name" value="YolD"/>
</dbReference>
<evidence type="ECO:0000313" key="1">
    <source>
        <dbReference type="EMBL" id="MFC7371150.1"/>
    </source>
</evidence>
<accession>A0ABW2NNF4</accession>
<dbReference type="PANTHER" id="PTHR40051:SF1">
    <property type="entry name" value="YOLD-LIKE FAMILY PROTEIN"/>
    <property type="match status" value="1"/>
</dbReference>
<keyword evidence="2" id="KW-1185">Reference proteome</keyword>
<proteinExistence type="predicted"/>
<reference evidence="2" key="1">
    <citation type="journal article" date="2019" name="Int. J. Syst. Evol. Microbiol.">
        <title>The Global Catalogue of Microorganisms (GCM) 10K type strain sequencing project: providing services to taxonomists for standard genome sequencing and annotation.</title>
        <authorList>
            <consortium name="The Broad Institute Genomics Platform"/>
            <consortium name="The Broad Institute Genome Sequencing Center for Infectious Disease"/>
            <person name="Wu L."/>
            <person name="Ma J."/>
        </authorList>
    </citation>
    <scope>NUCLEOTIDE SEQUENCE [LARGE SCALE GENOMIC DNA]</scope>
    <source>
        <strain evidence="2">NBRC 106396</strain>
    </source>
</reference>
<dbReference type="Pfam" id="PF08863">
    <property type="entry name" value="YolD"/>
    <property type="match status" value="1"/>
</dbReference>
<name>A0ABW2NNF4_9BACL</name>
<protein>
    <submittedName>
        <fullName evidence="1">YolD-like family protein</fullName>
    </submittedName>
</protein>
<gene>
    <name evidence="1" type="ORF">ACFQPF_05635</name>
</gene>
<dbReference type="RefSeq" id="WP_379747440.1">
    <property type="nucleotide sequence ID" value="NZ_JBHTCP010000011.1"/>
</dbReference>
<dbReference type="EMBL" id="JBHTCP010000011">
    <property type="protein sequence ID" value="MFC7371150.1"/>
    <property type="molecule type" value="Genomic_DNA"/>
</dbReference>
<organism evidence="1 2">
    <name type="scientific">Fictibacillus iocasae</name>
    <dbReference type="NCBI Taxonomy" id="2715437"/>
    <lineage>
        <taxon>Bacteria</taxon>
        <taxon>Bacillati</taxon>
        <taxon>Bacillota</taxon>
        <taxon>Bacilli</taxon>
        <taxon>Bacillales</taxon>
        <taxon>Fictibacillaceae</taxon>
        <taxon>Fictibacillus</taxon>
    </lineage>
</organism>
<evidence type="ECO:0000313" key="2">
    <source>
        <dbReference type="Proteomes" id="UP001596549"/>
    </source>
</evidence>
<dbReference type="Proteomes" id="UP001596549">
    <property type="component" value="Unassembled WGS sequence"/>
</dbReference>
<dbReference type="PANTHER" id="PTHR40051">
    <property type="entry name" value="IG HYPOTHETICAL 15966"/>
    <property type="match status" value="1"/>
</dbReference>
<comment type="caution">
    <text evidence="1">The sequence shown here is derived from an EMBL/GenBank/DDBJ whole genome shotgun (WGS) entry which is preliminary data.</text>
</comment>
<sequence>MIRDRGNIKWTSMMLPEHVKLLRTHEEEADRMEQPHMDEQKQEEWEELLCEAMAENRMLRIDCYKDGRIVQVEGAVHFLDEIKKEIRIITVSGQRAAVKTASITEMRFSE</sequence>